<evidence type="ECO:0000313" key="4">
    <source>
        <dbReference type="Proteomes" id="UP000028630"/>
    </source>
</evidence>
<dbReference type="NCBIfam" id="NF008584">
    <property type="entry name" value="PRK11546.1"/>
    <property type="match status" value="1"/>
</dbReference>
<sequence>MKRNKGFTLALIAIATLTIGSSAALAQPGYGMGGQGYNPLTPEQQTTLQKLHNDYYTQTSQLRQQLMSKRYEYNALITASSPDSAKIESVANEMATLNQQLDQQRVKFDIALAESGLPRGAGMGYGGCGGGMHRGGGHMGMGMGRW</sequence>
<protein>
    <recommendedName>
        <fullName evidence="2">Zinc resistance-associated protein</fullName>
    </recommendedName>
</protein>
<name>A0A084ZT16_9ENTR</name>
<accession>A0A084ZT16</accession>
<dbReference type="Proteomes" id="UP000028630">
    <property type="component" value="Unassembled WGS sequence"/>
</dbReference>
<dbReference type="Gene3D" id="1.20.120.1490">
    <property type="match status" value="1"/>
</dbReference>
<dbReference type="RefSeq" id="WP_038160647.1">
    <property type="nucleotide sequence ID" value="NZ_JMTB01000110.1"/>
</dbReference>
<dbReference type="GO" id="GO:0042597">
    <property type="term" value="C:periplasmic space"/>
    <property type="evidence" value="ECO:0007669"/>
    <property type="project" value="UniProtKB-SubCell"/>
</dbReference>
<comment type="similarity">
    <text evidence="1 2">Belongs to the ZraP family.</text>
</comment>
<gene>
    <name evidence="3" type="primary">zraP</name>
    <name evidence="3" type="ORF">GTGU_03773</name>
</gene>
<evidence type="ECO:0000256" key="1">
    <source>
        <dbReference type="ARBA" id="ARBA00044945"/>
    </source>
</evidence>
<dbReference type="AlphaFoldDB" id="A0A084ZT16"/>
<evidence type="ECO:0000256" key="2">
    <source>
        <dbReference type="RuleBase" id="RU366051"/>
    </source>
</evidence>
<comment type="subcellular location">
    <subcellularLocation>
        <location evidence="2">Periplasm</location>
    </subcellularLocation>
</comment>
<keyword evidence="4" id="KW-1185">Reference proteome</keyword>
<dbReference type="OrthoDB" id="6572911at2"/>
<dbReference type="Pfam" id="PF13801">
    <property type="entry name" value="Metal_resist"/>
    <property type="match status" value="1"/>
</dbReference>
<evidence type="ECO:0000313" key="3">
    <source>
        <dbReference type="EMBL" id="KFC00611.1"/>
    </source>
</evidence>
<dbReference type="InterPro" id="IPR025961">
    <property type="entry name" value="Metal_resist"/>
</dbReference>
<dbReference type="eggNOG" id="COG3678">
    <property type="taxonomic scope" value="Bacteria"/>
</dbReference>
<proteinExistence type="inferred from homology"/>
<organism evidence="3 4">
    <name type="scientific">Trabulsiella guamensis ATCC 49490</name>
    <dbReference type="NCBI Taxonomy" id="1005994"/>
    <lineage>
        <taxon>Bacteria</taxon>
        <taxon>Pseudomonadati</taxon>
        <taxon>Pseudomonadota</taxon>
        <taxon>Gammaproteobacteria</taxon>
        <taxon>Enterobacterales</taxon>
        <taxon>Enterobacteriaceae</taxon>
        <taxon>Trabulsiella</taxon>
    </lineage>
</organism>
<dbReference type="EMBL" id="JMTB01000110">
    <property type="protein sequence ID" value="KFC00611.1"/>
    <property type="molecule type" value="Genomic_DNA"/>
</dbReference>
<keyword evidence="2" id="KW-0732">Signal</keyword>
<comment type="function">
    <text evidence="2">Part of the Zra signaling pathway, an envelope stress response (ESR) system composed of the periplasmic accessory protein ZraP, the histidine kinase ZraS and the transcriptional regulator ZraR. The ZraPSR system contributes to antibiotic resistance and is important for membrane integrity in the presence of membrane-targeting biocides. ZraP acts as a modulator which has both a regulatory and a chaperone function. The zinc-bound form of ZraP modulates the response of the ZraPSR system by inhibiting the expression of the zra genes, probably by interacting with ZraS.</text>
</comment>
<keyword evidence="2" id="KW-0574">Periplasm</keyword>
<feature type="signal peptide" evidence="2">
    <location>
        <begin position="1"/>
        <end position="26"/>
    </location>
</feature>
<keyword evidence="2" id="KW-0862">Zinc</keyword>
<feature type="chain" id="PRO_5022271415" description="Zinc resistance-associated protein" evidence="2">
    <location>
        <begin position="27"/>
        <end position="146"/>
    </location>
</feature>
<reference evidence="4" key="1">
    <citation type="submission" date="2014-05" db="EMBL/GenBank/DDBJ databases">
        <title>ATOL: Assembling a taxonomically balanced genome-scale reconstruction of the evolutionary history of the Enterobacteriaceae.</title>
        <authorList>
            <person name="Plunkett G. III"/>
            <person name="Neeno-Eckwall E.C."/>
            <person name="Glasner J.D."/>
            <person name="Perna N.T."/>
        </authorList>
    </citation>
    <scope>NUCLEOTIDE SEQUENCE [LARGE SCALE GENOMIC DNA]</scope>
    <source>
        <strain evidence="4">ATCC 49490</strain>
    </source>
</reference>
<comment type="caution">
    <text evidence="3">The sequence shown here is derived from an EMBL/GenBank/DDBJ whole genome shotgun (WGS) entry which is preliminary data.</text>
</comment>